<proteinExistence type="predicted"/>
<protein>
    <submittedName>
        <fullName evidence="2">Uncharacterized protein</fullName>
    </submittedName>
</protein>
<organism evidence="2 3">
    <name type="scientific">Roseateles saccharophilus</name>
    <name type="common">Pseudomonas saccharophila</name>
    <dbReference type="NCBI Taxonomy" id="304"/>
    <lineage>
        <taxon>Bacteria</taxon>
        <taxon>Pseudomonadati</taxon>
        <taxon>Pseudomonadota</taxon>
        <taxon>Betaproteobacteria</taxon>
        <taxon>Burkholderiales</taxon>
        <taxon>Sphaerotilaceae</taxon>
        <taxon>Roseateles</taxon>
    </lineage>
</organism>
<reference evidence="2 3" key="1">
    <citation type="submission" date="2023-07" db="EMBL/GenBank/DDBJ databases">
        <title>Sorghum-associated microbial communities from plants grown in Nebraska, USA.</title>
        <authorList>
            <person name="Schachtman D."/>
        </authorList>
    </citation>
    <scope>NUCLEOTIDE SEQUENCE [LARGE SCALE GENOMIC DNA]</scope>
    <source>
        <strain evidence="2 3">BE314</strain>
    </source>
</reference>
<keyword evidence="1" id="KW-0732">Signal</keyword>
<evidence type="ECO:0000313" key="3">
    <source>
        <dbReference type="Proteomes" id="UP001180453"/>
    </source>
</evidence>
<feature type="chain" id="PRO_5045294327" evidence="1">
    <location>
        <begin position="20"/>
        <end position="551"/>
    </location>
</feature>
<comment type="caution">
    <text evidence="2">The sequence shown here is derived from an EMBL/GenBank/DDBJ whole genome shotgun (WGS) entry which is preliminary data.</text>
</comment>
<gene>
    <name evidence="2" type="ORF">J2X20_000454</name>
</gene>
<dbReference type="RefSeq" id="WP_310260283.1">
    <property type="nucleotide sequence ID" value="NZ_JAVDXU010000001.1"/>
</dbReference>
<keyword evidence="3" id="KW-1185">Reference proteome</keyword>
<feature type="signal peptide" evidence="1">
    <location>
        <begin position="1"/>
        <end position="19"/>
    </location>
</feature>
<name>A0ABU1YG48_ROSSA</name>
<evidence type="ECO:0000313" key="2">
    <source>
        <dbReference type="EMBL" id="MDR7267825.1"/>
    </source>
</evidence>
<evidence type="ECO:0000256" key="1">
    <source>
        <dbReference type="SAM" id="SignalP"/>
    </source>
</evidence>
<dbReference type="EMBL" id="JAVDXU010000001">
    <property type="protein sequence ID" value="MDR7267825.1"/>
    <property type="molecule type" value="Genomic_DNA"/>
</dbReference>
<accession>A0ABU1YG48</accession>
<sequence>MTKKSIPHAHKLTAVAACAFLAACGGGGGSDGGGGSEGRFQAISFSYPGGNTLLNGPTTLSATATSGLPVSFRTGTPTTCTVADNQVTLVAAGECLVIASQPGGVGSDGTKWAAADDTSQLFVVLKHEQRPLVPVGVVLRAAAPVSLTLSDKTDGGNPATYTSTTPSVCTVSGKTLNVLGEGFCALGVTAPENASYAAMTKGQAFIQIGPMPPSVVPLQGATQTVALGSVDANGNALTYASTTPTVCTVVGNELRLNAKGGCAVTLSSAAGTSENLQLVVDPLLVSSGFMPGSSVGWTESLKTWQGGRVTTNPWSSTLGAGWERCNPTTDDGVSTENWCYSKVSDDGLSLVSALHLPDSRWTPGNWQYGFNRIEIFSPNLFAFDSAGDTKGGLKLASEKTLNFTLGVNADLYSAGKPIVVHLDLAKRNNDCNVTLSTLVWVPKSGMVSYAVPLSNFAVTAACGLSGVTEASLDNDVRKLPNPYDSTGAPVNDAAFQAALEKIAASRASAGTLLQSSSVVRTRFWLMDINENNKTGGITASDLTVNGLIYFQ</sequence>
<dbReference type="PROSITE" id="PS51257">
    <property type="entry name" value="PROKAR_LIPOPROTEIN"/>
    <property type="match status" value="1"/>
</dbReference>
<dbReference type="Proteomes" id="UP001180453">
    <property type="component" value="Unassembled WGS sequence"/>
</dbReference>